<feature type="domain" description="CBS" evidence="3">
    <location>
        <begin position="96"/>
        <end position="151"/>
    </location>
</feature>
<evidence type="ECO:0000259" key="3">
    <source>
        <dbReference type="PROSITE" id="PS51371"/>
    </source>
</evidence>
<dbReference type="InterPro" id="IPR046342">
    <property type="entry name" value="CBS_dom_sf"/>
</dbReference>
<dbReference type="InterPro" id="IPR000644">
    <property type="entry name" value="CBS_dom"/>
</dbReference>
<accession>A0A2V2YBV8</accession>
<dbReference type="PANTHER" id="PTHR43080">
    <property type="entry name" value="CBS DOMAIN-CONTAINING PROTEIN CBSX3, MITOCHONDRIAL"/>
    <property type="match status" value="1"/>
</dbReference>
<evidence type="ECO:0000256" key="1">
    <source>
        <dbReference type="ARBA" id="ARBA00023122"/>
    </source>
</evidence>
<dbReference type="EMBL" id="QGTQ01000048">
    <property type="protein sequence ID" value="PWV89339.1"/>
    <property type="molecule type" value="Genomic_DNA"/>
</dbReference>
<organism evidence="4 5">
    <name type="scientific">Paenibacillus cellulosilyticus</name>
    <dbReference type="NCBI Taxonomy" id="375489"/>
    <lineage>
        <taxon>Bacteria</taxon>
        <taxon>Bacillati</taxon>
        <taxon>Bacillota</taxon>
        <taxon>Bacilli</taxon>
        <taxon>Bacillales</taxon>
        <taxon>Paenibacillaceae</taxon>
        <taxon>Paenibacillus</taxon>
    </lineage>
</organism>
<dbReference type="RefSeq" id="WP_110047571.1">
    <property type="nucleotide sequence ID" value="NZ_CP054612.1"/>
</dbReference>
<comment type="caution">
    <text evidence="4">The sequence shown here is derived from an EMBL/GenBank/DDBJ whole genome shotgun (WGS) entry which is preliminary data.</text>
</comment>
<reference evidence="4 5" key="1">
    <citation type="submission" date="2018-05" db="EMBL/GenBank/DDBJ databases">
        <title>Genomic Encyclopedia of Type Strains, Phase III (KMG-III): the genomes of soil and plant-associated and newly described type strains.</title>
        <authorList>
            <person name="Whitman W."/>
        </authorList>
    </citation>
    <scope>NUCLEOTIDE SEQUENCE [LARGE SCALE GENOMIC DNA]</scope>
    <source>
        <strain evidence="4 5">CECT 5696</strain>
    </source>
</reference>
<gene>
    <name evidence="4" type="ORF">DFQ01_14811</name>
</gene>
<proteinExistence type="predicted"/>
<dbReference type="SUPFAM" id="SSF54631">
    <property type="entry name" value="CBS-domain pair"/>
    <property type="match status" value="1"/>
</dbReference>
<dbReference type="PANTHER" id="PTHR43080:SF2">
    <property type="entry name" value="CBS DOMAIN-CONTAINING PROTEIN"/>
    <property type="match status" value="1"/>
</dbReference>
<evidence type="ECO:0000313" key="4">
    <source>
        <dbReference type="EMBL" id="PWV89339.1"/>
    </source>
</evidence>
<dbReference type="Gene3D" id="3.10.580.10">
    <property type="entry name" value="CBS-domain"/>
    <property type="match status" value="1"/>
</dbReference>
<sequence length="151" mass="17027">MKASDIMNRHVYKVKEGDTVRAVIEKFIDHSISGLPIVNDRNEIVGYISDGDIMRFIGKKNDRIVGNFYYTMIVSDPECMEERVSNILDLNALVIAKRKVVVASWDEDIEQIAAILGKKQIKKVPIVRSGVLVGIISRGDVIRHVFRSVTN</sequence>
<dbReference type="PROSITE" id="PS51371">
    <property type="entry name" value="CBS"/>
    <property type="match status" value="2"/>
</dbReference>
<dbReference type="InterPro" id="IPR051257">
    <property type="entry name" value="Diverse_CBS-Domain"/>
</dbReference>
<dbReference type="Pfam" id="PF00571">
    <property type="entry name" value="CBS"/>
    <property type="match status" value="2"/>
</dbReference>
<dbReference type="OrthoDB" id="9790355at2"/>
<name>A0A2V2YBV8_9BACL</name>
<dbReference type="AlphaFoldDB" id="A0A2V2YBV8"/>
<keyword evidence="1 2" id="KW-0129">CBS domain</keyword>
<feature type="domain" description="CBS" evidence="3">
    <location>
        <begin position="7"/>
        <end position="63"/>
    </location>
</feature>
<keyword evidence="5" id="KW-1185">Reference proteome</keyword>
<evidence type="ECO:0000313" key="5">
    <source>
        <dbReference type="Proteomes" id="UP000246635"/>
    </source>
</evidence>
<protein>
    <submittedName>
        <fullName evidence="4">CBS domain protein</fullName>
    </submittedName>
</protein>
<dbReference type="Proteomes" id="UP000246635">
    <property type="component" value="Unassembled WGS sequence"/>
</dbReference>
<dbReference type="SMART" id="SM00116">
    <property type="entry name" value="CBS"/>
    <property type="match status" value="2"/>
</dbReference>
<evidence type="ECO:0000256" key="2">
    <source>
        <dbReference type="PROSITE-ProRule" id="PRU00703"/>
    </source>
</evidence>